<evidence type="ECO:0000256" key="1">
    <source>
        <dbReference type="ARBA" id="ARBA00022553"/>
    </source>
</evidence>
<keyword evidence="3 6" id="KW-0732">Signal</keyword>
<dbReference type="CDD" id="cd16016">
    <property type="entry name" value="AP-SPAP"/>
    <property type="match status" value="1"/>
</dbReference>
<feature type="signal peptide" evidence="6">
    <location>
        <begin position="1"/>
        <end position="26"/>
    </location>
</feature>
<evidence type="ECO:0000256" key="6">
    <source>
        <dbReference type="SAM" id="SignalP"/>
    </source>
</evidence>
<keyword evidence="2" id="KW-0479">Metal-binding</keyword>
<gene>
    <name evidence="7" type="ORF">D6B99_08895</name>
</gene>
<dbReference type="OrthoDB" id="9766127at2"/>
<feature type="chain" id="PRO_5017309955" evidence="6">
    <location>
        <begin position="27"/>
        <end position="546"/>
    </location>
</feature>
<dbReference type="GO" id="GO:0046872">
    <property type="term" value="F:metal ion binding"/>
    <property type="evidence" value="ECO:0007669"/>
    <property type="project" value="UniProtKB-KW"/>
</dbReference>
<dbReference type="AlphaFoldDB" id="A0A386HTR2"/>
<sequence>MKEILMKKTVLLLLAVCAFLSSFAQFQRPKLVVGIVVDQMRWDYLYRYYNKYSNGGFKRLLKEGYSCENTLINYLPAYTAVGHSTIFTGSVPSIDGIAGNSWRIQNSGKTTYCTDDSTVSTVGATGNAGKMSPHNLWVTTITDELRLATNFKSKVIGVSLKDRAAILPAGHNPTGAFWLDDSSGNFVTSTYYRNDLPSWVNIFNQEKNIPKLIKNGWNTLLPIAKYTESTKDNEPWEGEVKGAKTPTFPFNLVKAYSLDKESFRQTPFGNTLTLAFAEAAINGEKLGENDCTDFLTVNCASTDYVGHMVGPNSIEVEDVYLRLDKELQEFFKYLDNKIGRGNYLVFLTADHGGAHSEGFMRENKMPTGFFPNLTKSLNNYLQTQFGVDKLVLDAENFEVSFDNKKIELNKLDKEKIKTSSINFLQKQKGVLCAIDETRAATASIPTAIKEMIINGYNRERSGDIKIILQSGFLPDNYKTGTSHGLWNAYDTHIPLIFMGWKIPHGATNKTVYMTDIAPTISALLHIQMPSGCIGKPITQLTNVVNE</sequence>
<dbReference type="Proteomes" id="UP000266118">
    <property type="component" value="Chromosome"/>
</dbReference>
<accession>A0A386HTR2</accession>
<evidence type="ECO:0000313" key="8">
    <source>
        <dbReference type="Proteomes" id="UP000266118"/>
    </source>
</evidence>
<proteinExistence type="predicted"/>
<keyword evidence="1 4" id="KW-0597">Phosphoprotein</keyword>
<dbReference type="Pfam" id="PF01663">
    <property type="entry name" value="Phosphodiest"/>
    <property type="match status" value="1"/>
</dbReference>
<dbReference type="InterPro" id="IPR026263">
    <property type="entry name" value="Alkaline_phosphatase_prok"/>
</dbReference>
<dbReference type="Gene3D" id="3.30.1360.150">
    <property type="match status" value="1"/>
</dbReference>
<evidence type="ECO:0000256" key="3">
    <source>
        <dbReference type="ARBA" id="ARBA00022729"/>
    </source>
</evidence>
<evidence type="ECO:0000256" key="2">
    <source>
        <dbReference type="ARBA" id="ARBA00022723"/>
    </source>
</evidence>
<dbReference type="NCBIfam" id="NF042991">
    <property type="entry name" value="alk_phos_PafA"/>
    <property type="match status" value="1"/>
</dbReference>
<keyword evidence="8" id="KW-1185">Reference proteome</keyword>
<protein>
    <submittedName>
        <fullName evidence="7">Alkaline phosphatase family protein</fullName>
    </submittedName>
</protein>
<feature type="binding site" evidence="5">
    <location>
        <position position="100"/>
    </location>
    <ligand>
        <name>substrate</name>
    </ligand>
</feature>
<evidence type="ECO:0000313" key="7">
    <source>
        <dbReference type="EMBL" id="AYD49368.1"/>
    </source>
</evidence>
<organism evidence="7 8">
    <name type="scientific">Arachidicoccus soli</name>
    <dbReference type="NCBI Taxonomy" id="2341117"/>
    <lineage>
        <taxon>Bacteria</taxon>
        <taxon>Pseudomonadati</taxon>
        <taxon>Bacteroidota</taxon>
        <taxon>Chitinophagia</taxon>
        <taxon>Chitinophagales</taxon>
        <taxon>Chitinophagaceae</taxon>
        <taxon>Arachidicoccus</taxon>
    </lineage>
</organism>
<feature type="binding site" evidence="5">
    <location>
        <begin position="161"/>
        <end position="163"/>
    </location>
    <ligand>
        <name>substrate</name>
    </ligand>
</feature>
<evidence type="ECO:0000256" key="5">
    <source>
        <dbReference type="PIRSR" id="PIRSR031924-51"/>
    </source>
</evidence>
<dbReference type="GO" id="GO:0004035">
    <property type="term" value="F:alkaline phosphatase activity"/>
    <property type="evidence" value="ECO:0007669"/>
    <property type="project" value="InterPro"/>
</dbReference>
<dbReference type="PANTHER" id="PTHR10151">
    <property type="entry name" value="ECTONUCLEOTIDE PYROPHOSPHATASE/PHOSPHODIESTERASE"/>
    <property type="match status" value="1"/>
</dbReference>
<dbReference type="InterPro" id="IPR017850">
    <property type="entry name" value="Alkaline_phosphatase_core_sf"/>
</dbReference>
<reference evidence="7 8" key="1">
    <citation type="submission" date="2018-09" db="EMBL/GenBank/DDBJ databases">
        <title>Arachidicoccus sp. nov., a bacterium isolated from soil.</title>
        <authorList>
            <person name="Weon H.-Y."/>
            <person name="Kwon S.-W."/>
            <person name="Lee S.A."/>
        </authorList>
    </citation>
    <scope>NUCLEOTIDE SEQUENCE [LARGE SCALE GENOMIC DNA]</scope>
    <source>
        <strain evidence="7 8">KIS59-12</strain>
    </source>
</reference>
<dbReference type="SUPFAM" id="SSF53649">
    <property type="entry name" value="Alkaline phosphatase-like"/>
    <property type="match status" value="1"/>
</dbReference>
<evidence type="ECO:0000256" key="4">
    <source>
        <dbReference type="PIRSR" id="PIRSR031924-50"/>
    </source>
</evidence>
<name>A0A386HTR2_9BACT</name>
<dbReference type="PANTHER" id="PTHR10151:SF120">
    <property type="entry name" value="BIS(5'-ADENOSYL)-TRIPHOSPHATASE"/>
    <property type="match status" value="1"/>
</dbReference>
<dbReference type="EMBL" id="CP032489">
    <property type="protein sequence ID" value="AYD49368.1"/>
    <property type="molecule type" value="Genomic_DNA"/>
</dbReference>
<dbReference type="Gene3D" id="3.40.720.10">
    <property type="entry name" value="Alkaline Phosphatase, subunit A"/>
    <property type="match status" value="1"/>
</dbReference>
<dbReference type="KEGG" id="ark:D6B99_08895"/>
<dbReference type="PIRSF" id="PIRSF031924">
    <property type="entry name" value="Pi-irrepressible_AP"/>
    <property type="match status" value="1"/>
</dbReference>
<dbReference type="InterPro" id="IPR002591">
    <property type="entry name" value="Phosphodiest/P_Trfase"/>
</dbReference>
<feature type="active site" description="Phosphothreonine intermediate" evidence="4">
    <location>
        <position position="79"/>
    </location>
</feature>